<feature type="compositionally biased region" description="Polar residues" evidence="1">
    <location>
        <begin position="1"/>
        <end position="26"/>
    </location>
</feature>
<feature type="compositionally biased region" description="Polar residues" evidence="1">
    <location>
        <begin position="498"/>
        <end position="515"/>
    </location>
</feature>
<dbReference type="AlphaFoldDB" id="A0A8H3EWV4"/>
<dbReference type="EMBL" id="CAJPDR010000061">
    <property type="protein sequence ID" value="CAF9913263.1"/>
    <property type="molecule type" value="Genomic_DNA"/>
</dbReference>
<keyword evidence="3" id="KW-1185">Reference proteome</keyword>
<feature type="region of interest" description="Disordered" evidence="1">
    <location>
        <begin position="865"/>
        <end position="942"/>
    </location>
</feature>
<name>A0A8H3EWV4_9LECA</name>
<feature type="compositionally biased region" description="Polar residues" evidence="1">
    <location>
        <begin position="458"/>
        <end position="477"/>
    </location>
</feature>
<feature type="compositionally biased region" description="Polar residues" evidence="1">
    <location>
        <begin position="524"/>
        <end position="533"/>
    </location>
</feature>
<feature type="region of interest" description="Disordered" evidence="1">
    <location>
        <begin position="670"/>
        <end position="689"/>
    </location>
</feature>
<feature type="compositionally biased region" description="Polar residues" evidence="1">
    <location>
        <begin position="336"/>
        <end position="345"/>
    </location>
</feature>
<evidence type="ECO:0000256" key="1">
    <source>
        <dbReference type="SAM" id="MobiDB-lite"/>
    </source>
</evidence>
<feature type="compositionally biased region" description="Polar residues" evidence="1">
    <location>
        <begin position="643"/>
        <end position="661"/>
    </location>
</feature>
<feature type="region of interest" description="Disordered" evidence="1">
    <location>
        <begin position="1"/>
        <end position="661"/>
    </location>
</feature>
<feature type="compositionally biased region" description="Basic and acidic residues" evidence="1">
    <location>
        <begin position="906"/>
        <end position="924"/>
    </location>
</feature>
<gene>
    <name evidence="2" type="ORF">ALECFALPRED_008734</name>
</gene>
<organism evidence="2 3">
    <name type="scientific">Alectoria fallacina</name>
    <dbReference type="NCBI Taxonomy" id="1903189"/>
    <lineage>
        <taxon>Eukaryota</taxon>
        <taxon>Fungi</taxon>
        <taxon>Dikarya</taxon>
        <taxon>Ascomycota</taxon>
        <taxon>Pezizomycotina</taxon>
        <taxon>Lecanoromycetes</taxon>
        <taxon>OSLEUM clade</taxon>
        <taxon>Lecanoromycetidae</taxon>
        <taxon>Lecanorales</taxon>
        <taxon>Lecanorineae</taxon>
        <taxon>Parmeliaceae</taxon>
        <taxon>Alectoria</taxon>
    </lineage>
</organism>
<feature type="compositionally biased region" description="Polar residues" evidence="1">
    <location>
        <begin position="311"/>
        <end position="321"/>
    </location>
</feature>
<feature type="region of interest" description="Disordered" evidence="1">
    <location>
        <begin position="769"/>
        <end position="796"/>
    </location>
</feature>
<evidence type="ECO:0000313" key="3">
    <source>
        <dbReference type="Proteomes" id="UP000664203"/>
    </source>
</evidence>
<feature type="compositionally biased region" description="Basic and acidic residues" evidence="1">
    <location>
        <begin position="931"/>
        <end position="942"/>
    </location>
</feature>
<feature type="compositionally biased region" description="Basic and acidic residues" evidence="1">
    <location>
        <begin position="99"/>
        <end position="109"/>
    </location>
</feature>
<feature type="compositionally biased region" description="Polar residues" evidence="1">
    <location>
        <begin position="203"/>
        <end position="238"/>
    </location>
</feature>
<feature type="compositionally biased region" description="Basic and acidic residues" evidence="1">
    <location>
        <begin position="441"/>
        <end position="457"/>
    </location>
</feature>
<feature type="compositionally biased region" description="Basic and acidic residues" evidence="1">
    <location>
        <begin position="876"/>
        <end position="897"/>
    </location>
</feature>
<comment type="caution">
    <text evidence="2">The sequence shown here is derived from an EMBL/GenBank/DDBJ whole genome shotgun (WGS) entry which is preliminary data.</text>
</comment>
<proteinExistence type="predicted"/>
<feature type="compositionally biased region" description="Basic and acidic residues" evidence="1">
    <location>
        <begin position="484"/>
        <end position="493"/>
    </location>
</feature>
<feature type="compositionally biased region" description="Low complexity" evidence="1">
    <location>
        <begin position="130"/>
        <end position="143"/>
    </location>
</feature>
<feature type="compositionally biased region" description="Basic and acidic residues" evidence="1">
    <location>
        <begin position="287"/>
        <end position="299"/>
    </location>
</feature>
<sequence length="942" mass="104980">MDLSQTRSNESSIRSPSTYSTQSSVYSDYLRLEPDPEPEASYDYRSSTPARYPPVESTPSNTPRFESTSSQPSRPPLDRLRLESPFGFRTEDPPSPPPKVEHTPSERPNYELTPPLGPNSESPIPERLRLGTPLPLRLRNPRPSLHHKSSSVETQIYAPEPTTSPPPPRDRPHLSSLETHQRYSSPPPTHERQHHSPFPFLQGRQNSPSYPSRPQFRHPTSPTLLQERQYVSSMDSPENSPPPTSTGARQHVFSMESPESFPPPISTGNRRERFSPEIQSAYLPSPPRDRRQSLIKKIEGLASPSPVPGRQANSAFGTQDSPLFPSARELQDYFSIETQGSQSTPAAIGDRQVVVPTEARSALPTSSQDAQVRPSLDTQRLQSPSQTQDRQRRPSLGTWRFSSERRTQTMQEPVHGRRQSIDSQTTRDRQDRPSSGLQHVSLDRFIKDTQQSRRQSIDTKTTQGRQSRPSLSTQQISLEEFIQESDHFREPSIDSHICSPQLSSSYSGKSNSRQTALADGQRYTPKSTLLQHSPRSRRDRPSKLPDSFASRHRILLPTNHGAYDNVSIETHGFPPERPPSPPATPDSSKSFSLTPQAEEPQRIRPPPPIPQRSARRSPPRQRSILRSTNSSIVYLPSEPPRPRTSSVIAFPNNSRTPTALHSSKFPISKRRSSVNATMTPPSVSFSDFSETMTSPRRVSFSQSRDREYFEDADLEVLSPEIDFDVLPHEDPNTGPAVLRATQLGLGNAVSPRYEEANAGLALFNATQLELGGPSSRDRPVSSRASSFDSAAPPPIGLNRRISHAIAEPYQPRMPKKESKMSLLSFLRSTPAPKAILYSEAAQGKPPVPVSVSRTAAPSIPLLFPGYRGQFPPPQKMQDKGLRPGLEPRMKAGSDARRSARSTAHTDAAEKRKSWFKGDEVDKSHGASRPVKRGELERILSNL</sequence>
<feature type="compositionally biased region" description="Polar residues" evidence="1">
    <location>
        <begin position="673"/>
        <end position="689"/>
    </location>
</feature>
<dbReference type="OrthoDB" id="5373555at2759"/>
<accession>A0A8H3EWV4</accession>
<protein>
    <submittedName>
        <fullName evidence="2">Uncharacterized protein</fullName>
    </submittedName>
</protein>
<feature type="compositionally biased region" description="Pro residues" evidence="1">
    <location>
        <begin position="575"/>
        <end position="584"/>
    </location>
</feature>
<reference evidence="2" key="1">
    <citation type="submission" date="2021-03" db="EMBL/GenBank/DDBJ databases">
        <authorList>
            <person name="Tagirdzhanova G."/>
        </authorList>
    </citation>
    <scope>NUCLEOTIDE SEQUENCE</scope>
</reference>
<feature type="compositionally biased region" description="Polar residues" evidence="1">
    <location>
        <begin position="363"/>
        <end position="388"/>
    </location>
</feature>
<feature type="compositionally biased region" description="Low complexity" evidence="1">
    <location>
        <begin position="585"/>
        <end position="598"/>
    </location>
</feature>
<dbReference type="Proteomes" id="UP000664203">
    <property type="component" value="Unassembled WGS sequence"/>
</dbReference>
<evidence type="ECO:0000313" key="2">
    <source>
        <dbReference type="EMBL" id="CAF9913263.1"/>
    </source>
</evidence>
<feature type="compositionally biased region" description="Polar residues" evidence="1">
    <location>
        <begin position="57"/>
        <end position="72"/>
    </location>
</feature>